<proteinExistence type="predicted"/>
<dbReference type="SMART" id="SM00642">
    <property type="entry name" value="Aamy"/>
    <property type="match status" value="1"/>
</dbReference>
<evidence type="ECO:0000313" key="5">
    <source>
        <dbReference type="Proteomes" id="UP000664332"/>
    </source>
</evidence>
<feature type="domain" description="Glycosyl hydrolase family 13 catalytic" evidence="3">
    <location>
        <begin position="11"/>
        <end position="355"/>
    </location>
</feature>
<dbReference type="Proteomes" id="UP000664332">
    <property type="component" value="Unassembled WGS sequence"/>
</dbReference>
<dbReference type="GO" id="GO:0016798">
    <property type="term" value="F:hydrolase activity, acting on glycosyl bonds"/>
    <property type="evidence" value="ECO:0007669"/>
    <property type="project" value="UniProtKB-KW"/>
</dbReference>
<evidence type="ECO:0000256" key="1">
    <source>
        <dbReference type="ARBA" id="ARBA00022801"/>
    </source>
</evidence>
<dbReference type="GO" id="GO:0016853">
    <property type="term" value="F:isomerase activity"/>
    <property type="evidence" value="ECO:0007669"/>
    <property type="project" value="UniProtKB-KW"/>
</dbReference>
<dbReference type="PANTHER" id="PTHR10357:SF210">
    <property type="entry name" value="MALTODEXTRIN GLUCOSIDASE"/>
    <property type="match status" value="1"/>
</dbReference>
<evidence type="ECO:0000313" key="4">
    <source>
        <dbReference type="EMBL" id="MBN9644726.1"/>
    </source>
</evidence>
<dbReference type="InterPro" id="IPR017853">
    <property type="entry name" value="GH"/>
</dbReference>
<protein>
    <submittedName>
        <fullName evidence="4">Alpha-amylase family protein</fullName>
    </submittedName>
</protein>
<dbReference type="CDD" id="cd11354">
    <property type="entry name" value="AmyAc_bac_CMD_like"/>
    <property type="match status" value="1"/>
</dbReference>
<reference evidence="4" key="1">
    <citation type="submission" date="2021-03" db="EMBL/GenBank/DDBJ databases">
        <authorList>
            <person name="Sun Q."/>
        </authorList>
    </citation>
    <scope>NUCLEOTIDE SEQUENCE</scope>
    <source>
        <strain evidence="4">CCM 8862</strain>
    </source>
</reference>
<dbReference type="RefSeq" id="WP_207279208.1">
    <property type="nucleotide sequence ID" value="NZ_JAFLEQ010000016.1"/>
</dbReference>
<dbReference type="Pfam" id="PF00128">
    <property type="entry name" value="Alpha-amylase"/>
    <property type="match status" value="1"/>
</dbReference>
<keyword evidence="2" id="KW-0326">Glycosidase</keyword>
<keyword evidence="1" id="KW-0378">Hydrolase</keyword>
<organism evidence="4 5">
    <name type="scientific">Corynebacterium mendelii</name>
    <dbReference type="NCBI Taxonomy" id="2765362"/>
    <lineage>
        <taxon>Bacteria</taxon>
        <taxon>Bacillati</taxon>
        <taxon>Actinomycetota</taxon>
        <taxon>Actinomycetes</taxon>
        <taxon>Mycobacteriales</taxon>
        <taxon>Corynebacteriaceae</taxon>
        <taxon>Corynebacterium</taxon>
    </lineage>
</organism>
<dbReference type="GO" id="GO:0005975">
    <property type="term" value="P:carbohydrate metabolic process"/>
    <property type="evidence" value="ECO:0007669"/>
    <property type="project" value="InterPro"/>
</dbReference>
<gene>
    <name evidence="4" type="ORF">JZY06_08915</name>
</gene>
<dbReference type="PANTHER" id="PTHR10357">
    <property type="entry name" value="ALPHA-AMYLASE FAMILY MEMBER"/>
    <property type="match status" value="1"/>
</dbReference>
<dbReference type="EMBL" id="JAFLEQ010000016">
    <property type="protein sequence ID" value="MBN9644726.1"/>
    <property type="molecule type" value="Genomic_DNA"/>
</dbReference>
<dbReference type="InterPro" id="IPR006047">
    <property type="entry name" value="GH13_cat_dom"/>
</dbReference>
<keyword evidence="5" id="KW-1185">Reference proteome</keyword>
<comment type="caution">
    <text evidence="4">The sequence shown here is derived from an EMBL/GenBank/DDBJ whole genome shotgun (WGS) entry which is preliminary data.</text>
</comment>
<evidence type="ECO:0000259" key="3">
    <source>
        <dbReference type="SMART" id="SM00642"/>
    </source>
</evidence>
<sequence>MANTRTPIGWQIYPLGFTGAPVRPADETERELSHRLRHIGNWLDYVVRLGADTVVLGPIFASTSHGYDTVDFFTIDPRLGDDGDFDALVSGCRDRGLGLILDGVFNHVGNQHPLFLEALGQGPDGDNAGMFAIDFDHDPPQPANFEGHPGLVEFNHQSKAVEDLVVEVMCHWLDKGATGWRLDAVYSVPAEFWPPVVERVRAAHPEAIIFGEMIHGDYAGYVSASGIDSVTEYELWKAVWSSLKENNFYELQWTLQRHNGFTEAFTPVTFIGNHDTTRIATFVGLKKAVVAAAILFTVSGHPIVYYGDELGWEAEKEEKLGGDDQVRPMYPATPDDIDPGQTWMLDIYRELIALRRNRPWLTDAVVADVDIDNTVYTYTCTGKDDGQQITVTVRSGDAPSVTVSENGHEIFSFS</sequence>
<dbReference type="Gene3D" id="3.20.20.80">
    <property type="entry name" value="Glycosidases"/>
    <property type="match status" value="1"/>
</dbReference>
<accession>A0A939E1G7</accession>
<evidence type="ECO:0000256" key="2">
    <source>
        <dbReference type="ARBA" id="ARBA00023295"/>
    </source>
</evidence>
<dbReference type="AlphaFoldDB" id="A0A939E1G7"/>
<name>A0A939E1G7_9CORY</name>
<dbReference type="SUPFAM" id="SSF51445">
    <property type="entry name" value="(Trans)glycosidases"/>
    <property type="match status" value="1"/>
</dbReference>